<gene>
    <name evidence="3" type="ORF">TRSC58_03066</name>
</gene>
<feature type="region of interest" description="Disordered" evidence="2">
    <location>
        <begin position="216"/>
        <end position="237"/>
    </location>
</feature>
<protein>
    <submittedName>
        <fullName evidence="3">Uncharacterized protein</fullName>
    </submittedName>
</protein>
<feature type="coiled-coil region" evidence="1">
    <location>
        <begin position="596"/>
        <end position="623"/>
    </location>
</feature>
<evidence type="ECO:0000313" key="3">
    <source>
        <dbReference type="EMBL" id="ESL09217.1"/>
    </source>
</evidence>
<sequence>MNTSLNASGLVVAAPSPLAVETSCATMAGTTLTSRSRACVVQHRKETTKATVKEVDIVHRGLKRLETRMHELESRVQYVNPWVVQYMWEMLCDLRDKIGMNYSRQREKAWMTNLRQHGHRSRGEQLVTERRAKSSANRGSTETTTAARVREADSVDGILLTTPMRLFEESNEVGVVDYHNDEGDALETSVSSESDDDTSLVYKNGAMMADVRAQGGANFGLEPPSNDEGDRLRGGRRPVKNGRLLTRYIATADARWEGYRVAQEECNSRMEIALEETTQRSFLFFSMSCSLANALHQRELGLASAASSTRRNEFETQRAATQRRRGAAGQRQRERLDELDGSSPSRTELPGGLSPIEPTQSPSEFFSPQRGSSRRSRNQDQHRPAERGLSDALDEDSDVLSPTSQTPNDRSEREMAVVASLVLKAPGFMRQVVEEVSRQLAVQIQQVDTMGATNVSPSQLLPSALLLTVREAVSAIAGAHDEAFYCQLQECLAEEQRQRASNEERLWKRVADQEEQWTRLTAMDRQNEAKMLQEHQKLTAVGREDAKSCSEIRRELLKLCGEVVRAVERMPDTSVAPLPRAEIADRETGVGGAVSNDKVELRLETLSAAVDRLYSEVELLRRKSQDELTTQAEWRKKTEGRITTLQESMVDAQEAVSIVARKSRAVEERLDASKAEKKELITWAERLQSLERQMEVLPSTLTTIAPPPPPLPPSSDKEAATEMNLMSVEDAMMCVQRITISRSANMTAATDPYVKAVTALCATLRQVSHLYNIGTGTFGGSLRLIFAMPPLSVPSSLAEVCQTYLREHSAAELKDAIEALNLTQQVARVLCDCYYWMQSHLLVVSGKVLEEFPQAMNNNTISGESQPLERAGSLPRSDTAALRPKIQSFSTVSDAKCGTETLSRPQGTPLEEGTTRVSGHSAVMHTEPLRTAEPLTSARVSTSSETNFEEAEESPRQGGQGVGLVTPTALEALAIASSPTMGNAHRGVVHHFHYHHSCDQEEGHLLTSLRCGGDRKKEKTSPKVQVSHRSKLRLNAEERCDTHGTCWWDDARGSQALYHDVSCPAERLTPSAVSSLNLSHIDAEKRTGLVEARTAHNGYTSMDLPPTPSTVNECLLLPTAASCFIDPQQVKHAAGGGLFSMKNPQPFYTAVTRPWKHSQSNINNSDGPAREKVARFTPHLTGDKHANGMRHSPHCHLSLHSSVARCCGDVPASALTSHLRQSPYTYRGDKLLRGKQTFQR</sequence>
<accession>A0A061J7F4</accession>
<evidence type="ECO:0000313" key="4">
    <source>
        <dbReference type="Proteomes" id="UP000031737"/>
    </source>
</evidence>
<dbReference type="Proteomes" id="UP000031737">
    <property type="component" value="Unassembled WGS sequence"/>
</dbReference>
<feature type="compositionally biased region" description="Polar residues" evidence="2">
    <location>
        <begin position="357"/>
        <end position="371"/>
    </location>
</feature>
<dbReference type="VEuPathDB" id="TriTrypDB:TRSC58_03066"/>
<feature type="region of interest" description="Disordered" evidence="2">
    <location>
        <begin position="304"/>
        <end position="413"/>
    </location>
</feature>
<proteinExistence type="predicted"/>
<evidence type="ECO:0000256" key="1">
    <source>
        <dbReference type="SAM" id="Coils"/>
    </source>
</evidence>
<evidence type="ECO:0000256" key="2">
    <source>
        <dbReference type="SAM" id="MobiDB-lite"/>
    </source>
</evidence>
<dbReference type="AlphaFoldDB" id="A0A061J7F4"/>
<feature type="region of interest" description="Disordered" evidence="2">
    <location>
        <begin position="116"/>
        <end position="147"/>
    </location>
</feature>
<feature type="compositionally biased region" description="Basic and acidic residues" evidence="2">
    <location>
        <begin position="377"/>
        <end position="389"/>
    </location>
</feature>
<feature type="region of interest" description="Disordered" evidence="2">
    <location>
        <begin position="858"/>
        <end position="879"/>
    </location>
</feature>
<feature type="compositionally biased region" description="Basic and acidic residues" evidence="2">
    <location>
        <begin position="121"/>
        <end position="132"/>
    </location>
</feature>
<keyword evidence="4" id="KW-1185">Reference proteome</keyword>
<dbReference type="OrthoDB" id="243848at2759"/>
<feature type="region of interest" description="Disordered" evidence="2">
    <location>
        <begin position="896"/>
        <end position="921"/>
    </location>
</feature>
<keyword evidence="1" id="KW-0175">Coiled coil</keyword>
<name>A0A061J7F4_TRYRA</name>
<comment type="caution">
    <text evidence="3">The sequence shown here is derived from an EMBL/GenBank/DDBJ whole genome shotgun (WGS) entry which is preliminary data.</text>
</comment>
<feature type="region of interest" description="Disordered" evidence="2">
    <location>
        <begin position="934"/>
        <end position="961"/>
    </location>
</feature>
<dbReference type="EMBL" id="AUPL01003066">
    <property type="protein sequence ID" value="ESL09217.1"/>
    <property type="molecule type" value="Genomic_DNA"/>
</dbReference>
<organism evidence="3 4">
    <name type="scientific">Trypanosoma rangeli SC58</name>
    <dbReference type="NCBI Taxonomy" id="429131"/>
    <lineage>
        <taxon>Eukaryota</taxon>
        <taxon>Discoba</taxon>
        <taxon>Euglenozoa</taxon>
        <taxon>Kinetoplastea</taxon>
        <taxon>Metakinetoplastina</taxon>
        <taxon>Trypanosomatida</taxon>
        <taxon>Trypanosomatidae</taxon>
        <taxon>Trypanosoma</taxon>
        <taxon>Herpetosoma</taxon>
    </lineage>
</organism>
<reference evidence="3 4" key="1">
    <citation type="submission" date="2013-07" db="EMBL/GenBank/DDBJ databases">
        <authorList>
            <person name="Stoco P.H."/>
            <person name="Wagner G."/>
            <person name="Gerber A."/>
            <person name="Zaha A."/>
            <person name="Thompson C."/>
            <person name="Bartholomeu D.C."/>
            <person name="Luckemeyer D.D."/>
            <person name="Bahia D."/>
            <person name="Loreto E."/>
            <person name="Prestes E.B."/>
            <person name="Lima F.M."/>
            <person name="Rodrigues-Luiz G."/>
            <person name="Vallejo G.A."/>
            <person name="Filho J.F."/>
            <person name="Monteiro K.M."/>
            <person name="Tyler K.M."/>
            <person name="de Almeida L.G."/>
            <person name="Ortiz M.F."/>
            <person name="Siervo M.A."/>
            <person name="de Moraes M.H."/>
            <person name="Cunha O.L."/>
            <person name="Mendonca-Neto R."/>
            <person name="Silva R."/>
            <person name="Teixeira S.M."/>
            <person name="Murta S.M."/>
            <person name="Sincero T.C."/>
            <person name="Mendes T.A."/>
            <person name="Urmenyi T.P."/>
            <person name="Silva V.G."/>
            <person name="da Rocha W.D."/>
            <person name="Andersson B."/>
            <person name="Romanha A.J."/>
            <person name="Steindel M."/>
            <person name="de Vasconcelos A.T."/>
            <person name="Grisard E.C."/>
        </authorList>
    </citation>
    <scope>NUCLEOTIDE SEQUENCE [LARGE SCALE GENOMIC DNA]</scope>
    <source>
        <strain evidence="3 4">SC58</strain>
    </source>
</reference>